<dbReference type="HOGENOM" id="CLU_3050970_0_0_1"/>
<reference evidence="2 3" key="1">
    <citation type="submission" date="2014-04" db="EMBL/GenBank/DDBJ databases">
        <authorList>
            <consortium name="DOE Joint Genome Institute"/>
            <person name="Kuo A."/>
            <person name="Kohler A."/>
            <person name="Jargeat P."/>
            <person name="Nagy L.G."/>
            <person name="Floudas D."/>
            <person name="Copeland A."/>
            <person name="Barry K.W."/>
            <person name="Cichocki N."/>
            <person name="Veneault-Fourrey C."/>
            <person name="LaButti K."/>
            <person name="Lindquist E.A."/>
            <person name="Lipzen A."/>
            <person name="Lundell T."/>
            <person name="Morin E."/>
            <person name="Murat C."/>
            <person name="Sun H."/>
            <person name="Tunlid A."/>
            <person name="Henrissat B."/>
            <person name="Grigoriev I.V."/>
            <person name="Hibbett D.S."/>
            <person name="Martin F."/>
            <person name="Nordberg H.P."/>
            <person name="Cantor M.N."/>
            <person name="Hua S.X."/>
        </authorList>
    </citation>
    <scope>NUCLEOTIDE SEQUENCE [LARGE SCALE GENOMIC DNA]</scope>
    <source>
        <strain evidence="2 3">Ve08.2h10</strain>
    </source>
</reference>
<accession>A0A0D0EA02</accession>
<dbReference type="InParanoid" id="A0A0D0EA02"/>
<sequence>MPNIGLCDKKEGVKRGREGSVNEGQVEESEVTEPSGMKSARREDHCLAGIKRKR</sequence>
<protein>
    <submittedName>
        <fullName evidence="2">Uncharacterized protein</fullName>
    </submittedName>
</protein>
<dbReference type="AlphaFoldDB" id="A0A0D0EA02"/>
<evidence type="ECO:0000313" key="2">
    <source>
        <dbReference type="EMBL" id="KIK96230.1"/>
    </source>
</evidence>
<organism evidence="2 3">
    <name type="scientific">Paxillus rubicundulus Ve08.2h10</name>
    <dbReference type="NCBI Taxonomy" id="930991"/>
    <lineage>
        <taxon>Eukaryota</taxon>
        <taxon>Fungi</taxon>
        <taxon>Dikarya</taxon>
        <taxon>Basidiomycota</taxon>
        <taxon>Agaricomycotina</taxon>
        <taxon>Agaricomycetes</taxon>
        <taxon>Agaricomycetidae</taxon>
        <taxon>Boletales</taxon>
        <taxon>Paxilineae</taxon>
        <taxon>Paxillaceae</taxon>
        <taxon>Paxillus</taxon>
    </lineage>
</organism>
<keyword evidence="3" id="KW-1185">Reference proteome</keyword>
<feature type="region of interest" description="Disordered" evidence="1">
    <location>
        <begin position="1"/>
        <end position="54"/>
    </location>
</feature>
<reference evidence="3" key="2">
    <citation type="submission" date="2015-01" db="EMBL/GenBank/DDBJ databases">
        <title>Evolutionary Origins and Diversification of the Mycorrhizal Mutualists.</title>
        <authorList>
            <consortium name="DOE Joint Genome Institute"/>
            <consortium name="Mycorrhizal Genomics Consortium"/>
            <person name="Kohler A."/>
            <person name="Kuo A."/>
            <person name="Nagy L.G."/>
            <person name="Floudas D."/>
            <person name="Copeland A."/>
            <person name="Barry K.W."/>
            <person name="Cichocki N."/>
            <person name="Veneault-Fourrey C."/>
            <person name="LaButti K."/>
            <person name="Lindquist E.A."/>
            <person name="Lipzen A."/>
            <person name="Lundell T."/>
            <person name="Morin E."/>
            <person name="Murat C."/>
            <person name="Riley R."/>
            <person name="Ohm R."/>
            <person name="Sun H."/>
            <person name="Tunlid A."/>
            <person name="Henrissat B."/>
            <person name="Grigoriev I.V."/>
            <person name="Hibbett D.S."/>
            <person name="Martin F."/>
        </authorList>
    </citation>
    <scope>NUCLEOTIDE SEQUENCE [LARGE SCALE GENOMIC DNA]</scope>
    <source>
        <strain evidence="3">Ve08.2h10</strain>
    </source>
</reference>
<evidence type="ECO:0000256" key="1">
    <source>
        <dbReference type="SAM" id="MobiDB-lite"/>
    </source>
</evidence>
<name>A0A0D0EA02_9AGAM</name>
<proteinExistence type="predicted"/>
<gene>
    <name evidence="2" type="ORF">PAXRUDRAFT_826173</name>
</gene>
<dbReference type="Proteomes" id="UP000054538">
    <property type="component" value="Unassembled WGS sequence"/>
</dbReference>
<evidence type="ECO:0000313" key="3">
    <source>
        <dbReference type="Proteomes" id="UP000054538"/>
    </source>
</evidence>
<feature type="compositionally biased region" description="Basic and acidic residues" evidence="1">
    <location>
        <begin position="7"/>
        <end position="20"/>
    </location>
</feature>
<dbReference type="EMBL" id="KN824997">
    <property type="protein sequence ID" value="KIK96230.1"/>
    <property type="molecule type" value="Genomic_DNA"/>
</dbReference>